<sequence>MGKVKARSYWVWTELADQTWDGRYKSGERRKAGQPIKGEAEESQEVDPAWLLRGYVIDAADYIPADGQLDLFDYMEAGQKREREERMKG</sequence>
<keyword evidence="3" id="KW-1185">Reference proteome</keyword>
<name>A0ABN8U8B4_9BACL</name>
<evidence type="ECO:0000313" key="3">
    <source>
        <dbReference type="Proteomes" id="UP001154322"/>
    </source>
</evidence>
<dbReference type="Proteomes" id="UP001154322">
    <property type="component" value="Unassembled WGS sequence"/>
</dbReference>
<dbReference type="EMBL" id="CALYLO010000007">
    <property type="protein sequence ID" value="CAH8247379.1"/>
    <property type="molecule type" value="Genomic_DNA"/>
</dbReference>
<comment type="caution">
    <text evidence="2">The sequence shown here is derived from an EMBL/GenBank/DDBJ whole genome shotgun (WGS) entry which is preliminary data.</text>
</comment>
<evidence type="ECO:0000256" key="1">
    <source>
        <dbReference type="SAM" id="MobiDB-lite"/>
    </source>
</evidence>
<protein>
    <recommendedName>
        <fullName evidence="4">Transposase</fullName>
    </recommendedName>
</protein>
<gene>
    <name evidence="2" type="ORF">WJ0W_004613</name>
</gene>
<feature type="region of interest" description="Disordered" evidence="1">
    <location>
        <begin position="23"/>
        <end position="43"/>
    </location>
</feature>
<proteinExistence type="predicted"/>
<reference evidence="2" key="1">
    <citation type="submission" date="2022-06" db="EMBL/GenBank/DDBJ databases">
        <authorList>
            <person name="Dietemann V."/>
            <person name="Ory F."/>
            <person name="Dainat B."/>
            <person name="Oberhansli S."/>
        </authorList>
    </citation>
    <scope>NUCLEOTIDE SEQUENCE</scope>
    <source>
        <strain evidence="2">Ena-SAMPLE-TAB-26-04-2022-14:26:32:270-5432</strain>
    </source>
</reference>
<dbReference type="RefSeq" id="WP_261944629.1">
    <property type="nucleotide sequence ID" value="NZ_AP031286.1"/>
</dbReference>
<organism evidence="2 3">
    <name type="scientific">Paenibacillus melissococcoides</name>
    <dbReference type="NCBI Taxonomy" id="2912268"/>
    <lineage>
        <taxon>Bacteria</taxon>
        <taxon>Bacillati</taxon>
        <taxon>Bacillota</taxon>
        <taxon>Bacilli</taxon>
        <taxon>Bacillales</taxon>
        <taxon>Paenibacillaceae</taxon>
        <taxon>Paenibacillus</taxon>
    </lineage>
</organism>
<accession>A0ABN8U8B4</accession>
<evidence type="ECO:0008006" key="4">
    <source>
        <dbReference type="Google" id="ProtNLM"/>
    </source>
</evidence>
<evidence type="ECO:0000313" key="2">
    <source>
        <dbReference type="EMBL" id="CAH8247379.1"/>
    </source>
</evidence>